<evidence type="ECO:0000313" key="3">
    <source>
        <dbReference type="EMBL" id="RKD24414.1"/>
    </source>
</evidence>
<name>A0A419SK56_9BACL</name>
<dbReference type="Proteomes" id="UP000284219">
    <property type="component" value="Unassembled WGS sequence"/>
</dbReference>
<proteinExistence type="predicted"/>
<protein>
    <recommendedName>
        <fullName evidence="2">YtkA-like domain-containing protein</fullName>
    </recommendedName>
</protein>
<feature type="domain" description="YtkA-like" evidence="2">
    <location>
        <begin position="23"/>
        <end position="97"/>
    </location>
</feature>
<keyword evidence="1" id="KW-0732">Signal</keyword>
<evidence type="ECO:0000256" key="1">
    <source>
        <dbReference type="SAM" id="SignalP"/>
    </source>
</evidence>
<evidence type="ECO:0000259" key="2">
    <source>
        <dbReference type="Pfam" id="PF13115"/>
    </source>
</evidence>
<organism evidence="3 4">
    <name type="scientific">Ammoniphilus oxalaticus</name>
    <dbReference type="NCBI Taxonomy" id="66863"/>
    <lineage>
        <taxon>Bacteria</taxon>
        <taxon>Bacillati</taxon>
        <taxon>Bacillota</taxon>
        <taxon>Bacilli</taxon>
        <taxon>Bacillales</taxon>
        <taxon>Paenibacillaceae</taxon>
        <taxon>Aneurinibacillus group</taxon>
        <taxon>Ammoniphilus</taxon>
    </lineage>
</organism>
<dbReference type="EMBL" id="MCHY01000008">
    <property type="protein sequence ID" value="RKD24414.1"/>
    <property type="molecule type" value="Genomic_DNA"/>
</dbReference>
<dbReference type="InterPro" id="IPR032693">
    <property type="entry name" value="YtkA-like_dom"/>
</dbReference>
<sequence length="118" mass="12710">MKKMMIVLVGMMLLVAGCGSAKIGFEVVNTPEYKNGVESEIILKATESGKAAEGLVIEATLEMAKMDHGHIEATFEEVEAGEYRAAVELPMGGEWIADIRAEADGSETTEVITFDVKE</sequence>
<dbReference type="OrthoDB" id="2475673at2"/>
<feature type="signal peptide" evidence="1">
    <location>
        <begin position="1"/>
        <end position="21"/>
    </location>
</feature>
<comment type="caution">
    <text evidence="3">The sequence shown here is derived from an EMBL/GenBank/DDBJ whole genome shotgun (WGS) entry which is preliminary data.</text>
</comment>
<gene>
    <name evidence="3" type="ORF">BEP19_08475</name>
</gene>
<accession>A0A419SK56</accession>
<dbReference type="RefSeq" id="WP_120189712.1">
    <property type="nucleotide sequence ID" value="NZ_MCHY01000008.1"/>
</dbReference>
<dbReference type="Pfam" id="PF13115">
    <property type="entry name" value="YtkA"/>
    <property type="match status" value="1"/>
</dbReference>
<dbReference type="AlphaFoldDB" id="A0A419SK56"/>
<dbReference type="PROSITE" id="PS51257">
    <property type="entry name" value="PROKAR_LIPOPROTEIN"/>
    <property type="match status" value="1"/>
</dbReference>
<reference evidence="3 4" key="1">
    <citation type="submission" date="2016-08" db="EMBL/GenBank/DDBJ databases">
        <title>Novel Firmicute Genomes.</title>
        <authorList>
            <person name="Poppleton D.I."/>
            <person name="Gribaldo S."/>
        </authorList>
    </citation>
    <scope>NUCLEOTIDE SEQUENCE [LARGE SCALE GENOMIC DNA]</scope>
    <source>
        <strain evidence="3 4">RAOx-1</strain>
    </source>
</reference>
<feature type="chain" id="PRO_5019498323" description="YtkA-like domain-containing protein" evidence="1">
    <location>
        <begin position="22"/>
        <end position="118"/>
    </location>
</feature>
<evidence type="ECO:0000313" key="4">
    <source>
        <dbReference type="Proteomes" id="UP000284219"/>
    </source>
</evidence>
<keyword evidence="4" id="KW-1185">Reference proteome</keyword>